<proteinExistence type="predicted"/>
<evidence type="ECO:0000313" key="4">
    <source>
        <dbReference type="Proteomes" id="UP000646827"/>
    </source>
</evidence>
<dbReference type="OrthoDB" id="2243446at2759"/>
<feature type="transmembrane region" description="Helical" evidence="2">
    <location>
        <begin position="51"/>
        <end position="72"/>
    </location>
</feature>
<comment type="caution">
    <text evidence="3">The sequence shown here is derived from an EMBL/GenBank/DDBJ whole genome shotgun (WGS) entry which is preliminary data.</text>
</comment>
<feature type="transmembrane region" description="Helical" evidence="2">
    <location>
        <begin position="87"/>
        <end position="108"/>
    </location>
</feature>
<dbReference type="Proteomes" id="UP000646827">
    <property type="component" value="Unassembled WGS sequence"/>
</dbReference>
<evidence type="ECO:0000313" key="3">
    <source>
        <dbReference type="EMBL" id="KAG2222951.1"/>
    </source>
</evidence>
<feature type="transmembrane region" description="Helical" evidence="2">
    <location>
        <begin position="241"/>
        <end position="261"/>
    </location>
</feature>
<reference evidence="3 4" key="1">
    <citation type="submission" date="2020-12" db="EMBL/GenBank/DDBJ databases">
        <title>Metabolic potential, ecology and presence of endohyphal bacteria is reflected in genomic diversity of Mucoromycotina.</title>
        <authorList>
            <person name="Muszewska A."/>
            <person name="Okrasinska A."/>
            <person name="Steczkiewicz K."/>
            <person name="Drgas O."/>
            <person name="Orlowska M."/>
            <person name="Perlinska-Lenart U."/>
            <person name="Aleksandrzak-Piekarczyk T."/>
            <person name="Szatraj K."/>
            <person name="Zielenkiewicz U."/>
            <person name="Pilsyk S."/>
            <person name="Malc E."/>
            <person name="Mieczkowski P."/>
            <person name="Kruszewska J.S."/>
            <person name="Biernat P."/>
            <person name="Pawlowska J."/>
        </authorList>
    </citation>
    <scope>NUCLEOTIDE SEQUENCE [LARGE SCALE GENOMIC DNA]</scope>
    <source>
        <strain evidence="3 4">CBS 142.35</strain>
    </source>
</reference>
<dbReference type="AlphaFoldDB" id="A0A8H7VHB4"/>
<organism evidence="3 4">
    <name type="scientific">Circinella minor</name>
    <dbReference type="NCBI Taxonomy" id="1195481"/>
    <lineage>
        <taxon>Eukaryota</taxon>
        <taxon>Fungi</taxon>
        <taxon>Fungi incertae sedis</taxon>
        <taxon>Mucoromycota</taxon>
        <taxon>Mucoromycotina</taxon>
        <taxon>Mucoromycetes</taxon>
        <taxon>Mucorales</taxon>
        <taxon>Lichtheimiaceae</taxon>
        <taxon>Circinella</taxon>
    </lineage>
</organism>
<protein>
    <submittedName>
        <fullName evidence="3">Uncharacterized protein</fullName>
    </submittedName>
</protein>
<keyword evidence="4" id="KW-1185">Reference proteome</keyword>
<name>A0A8H7VHB4_9FUNG</name>
<accession>A0A8H7VHB4</accession>
<evidence type="ECO:0000256" key="1">
    <source>
        <dbReference type="SAM" id="MobiDB-lite"/>
    </source>
</evidence>
<keyword evidence="2" id="KW-0472">Membrane</keyword>
<feature type="transmembrane region" description="Helical" evidence="2">
    <location>
        <begin position="24"/>
        <end position="44"/>
    </location>
</feature>
<feature type="region of interest" description="Disordered" evidence="1">
    <location>
        <begin position="280"/>
        <end position="309"/>
    </location>
</feature>
<gene>
    <name evidence="3" type="ORF">INT45_012929</name>
</gene>
<keyword evidence="2" id="KW-1133">Transmembrane helix</keyword>
<feature type="transmembrane region" description="Helical" evidence="2">
    <location>
        <begin position="129"/>
        <end position="153"/>
    </location>
</feature>
<dbReference type="EMBL" id="JAEPRB010000071">
    <property type="protein sequence ID" value="KAG2222951.1"/>
    <property type="molecule type" value="Genomic_DNA"/>
</dbReference>
<evidence type="ECO:0000256" key="2">
    <source>
        <dbReference type="SAM" id="Phobius"/>
    </source>
</evidence>
<feature type="compositionally biased region" description="Polar residues" evidence="1">
    <location>
        <begin position="280"/>
        <end position="300"/>
    </location>
</feature>
<feature type="transmembrane region" description="Helical" evidence="2">
    <location>
        <begin position="173"/>
        <end position="193"/>
    </location>
</feature>
<feature type="transmembrane region" description="Helical" evidence="2">
    <location>
        <begin position="205"/>
        <end position="226"/>
    </location>
</feature>
<keyword evidence="2" id="KW-0812">Transmembrane</keyword>
<sequence>MSIFGGIFAEYMDSYDLHVKSGQAMVAFSAVTLIASVVQGYRYYKKAPLPYYTLSGLGAFTYLIGSSIVGSLDQQSGTLDEMVPKAFASYFFGSIFPPILWTLVFYVYQAMLPVGQGEKILYGYVNTKLWGTAFGYLWAFIIFICAIGFVGTAGTLFNSTSMSYNMIQQALNAIRTAQFVNFGLWAFIALYAYQHYISYDYMRPILRSFYVFSVLAFFVVIGRTVVTSNVGDQSAAIAVEAVYFVFAELFGLAALGVVLAFGHTWQPEKDTENPVLPTTVQNIQPAAEQQHQPTNPSSATVGDKTEVNE</sequence>